<evidence type="ECO:0000313" key="2">
    <source>
        <dbReference type="RefSeq" id="XP_056690223.1"/>
    </source>
</evidence>
<gene>
    <name evidence="2" type="primary">LOC130465474</name>
</gene>
<dbReference type="InterPro" id="IPR036691">
    <property type="entry name" value="Endo/exonu/phosph_ase_sf"/>
</dbReference>
<dbReference type="PANTHER" id="PTHR33710:SF81">
    <property type="entry name" value="ENDONUCLEASE_EXONUCLEASE_PHOSPHATASE DOMAIN-CONTAINING PROTEIN"/>
    <property type="match status" value="1"/>
</dbReference>
<reference evidence="1" key="1">
    <citation type="journal article" date="2021" name="Nat. Commun.">
        <title>Genomic analyses provide insights into spinach domestication and the genetic basis of agronomic traits.</title>
        <authorList>
            <person name="Cai X."/>
            <person name="Sun X."/>
            <person name="Xu C."/>
            <person name="Sun H."/>
            <person name="Wang X."/>
            <person name="Ge C."/>
            <person name="Zhang Z."/>
            <person name="Wang Q."/>
            <person name="Fei Z."/>
            <person name="Jiao C."/>
            <person name="Wang Q."/>
        </authorList>
    </citation>
    <scope>NUCLEOTIDE SEQUENCE [LARGE SCALE GENOMIC DNA]</scope>
    <source>
        <strain evidence="1">cv. Varoflay</strain>
    </source>
</reference>
<dbReference type="Proteomes" id="UP000813463">
    <property type="component" value="Chromosome 1"/>
</dbReference>
<dbReference type="RefSeq" id="XP_056690223.1">
    <property type="nucleotide sequence ID" value="XM_056834245.1"/>
</dbReference>
<protein>
    <recommendedName>
        <fullName evidence="3">Endonuclease/exonuclease/phosphatase domain-containing protein</fullName>
    </recommendedName>
</protein>
<name>A0ABM3R3M8_SPIOL</name>
<dbReference type="SUPFAM" id="SSF56219">
    <property type="entry name" value="DNase I-like"/>
    <property type="match status" value="1"/>
</dbReference>
<dbReference type="GeneID" id="130465474"/>
<dbReference type="PANTHER" id="PTHR33710">
    <property type="entry name" value="BNAC02G09200D PROTEIN"/>
    <property type="match status" value="1"/>
</dbReference>
<dbReference type="Gene3D" id="3.60.10.10">
    <property type="entry name" value="Endonuclease/exonuclease/phosphatase"/>
    <property type="match status" value="1"/>
</dbReference>
<evidence type="ECO:0008006" key="3">
    <source>
        <dbReference type="Google" id="ProtNLM"/>
    </source>
</evidence>
<sequence>MIHCHVTAKPNGNSFLCTFIYGYSDKKGRELLWQELCTLANFVSLAWVIMGDFNVLMAIEDRIGSAIRLAEIQPMRSCTASCQLNEVKIVGSHFTWNKKQDGPARVFTRIDRVLANSQWEDTFPTTEVAYLLEEEFDHFPMVMSCYKTVQQKKPFRVLQRLKWIKAYLKLLNKAGFRTVEATDIKTHSELLMAQNALHANPGDIHLAYVEKEANEAYHLAHQNYLSYLHQLAKLKWLEFGD</sequence>
<evidence type="ECO:0000313" key="1">
    <source>
        <dbReference type="Proteomes" id="UP000813463"/>
    </source>
</evidence>
<organism evidence="1 2">
    <name type="scientific">Spinacia oleracea</name>
    <name type="common">Spinach</name>
    <dbReference type="NCBI Taxonomy" id="3562"/>
    <lineage>
        <taxon>Eukaryota</taxon>
        <taxon>Viridiplantae</taxon>
        <taxon>Streptophyta</taxon>
        <taxon>Embryophyta</taxon>
        <taxon>Tracheophyta</taxon>
        <taxon>Spermatophyta</taxon>
        <taxon>Magnoliopsida</taxon>
        <taxon>eudicotyledons</taxon>
        <taxon>Gunneridae</taxon>
        <taxon>Pentapetalae</taxon>
        <taxon>Caryophyllales</taxon>
        <taxon>Chenopodiaceae</taxon>
        <taxon>Chenopodioideae</taxon>
        <taxon>Anserineae</taxon>
        <taxon>Spinacia</taxon>
    </lineage>
</organism>
<reference evidence="2" key="2">
    <citation type="submission" date="2025-08" db="UniProtKB">
        <authorList>
            <consortium name="RefSeq"/>
        </authorList>
    </citation>
    <scope>IDENTIFICATION</scope>
    <source>
        <tissue evidence="2">Leaf</tissue>
    </source>
</reference>
<proteinExistence type="predicted"/>
<accession>A0ABM3R3M8</accession>
<keyword evidence="1" id="KW-1185">Reference proteome</keyword>